<organism evidence="2">
    <name type="scientific">Myoviridae sp. ctCop38</name>
    <dbReference type="NCBI Taxonomy" id="2826632"/>
    <lineage>
        <taxon>Viruses</taxon>
        <taxon>Duplodnaviria</taxon>
        <taxon>Heunggongvirae</taxon>
        <taxon>Uroviricota</taxon>
        <taxon>Caudoviricetes</taxon>
    </lineage>
</organism>
<feature type="domain" description="Ribbon-helix-helix protein CopG" evidence="1">
    <location>
        <begin position="18"/>
        <end position="46"/>
    </location>
</feature>
<dbReference type="EMBL" id="BK015019">
    <property type="protein sequence ID" value="DAD87361.1"/>
    <property type="molecule type" value="Genomic_DNA"/>
</dbReference>
<accession>A0A8S5MYF7</accession>
<dbReference type="InterPro" id="IPR002145">
    <property type="entry name" value="CopG"/>
</dbReference>
<dbReference type="Pfam" id="PF01402">
    <property type="entry name" value="RHH_1"/>
    <property type="match status" value="1"/>
</dbReference>
<dbReference type="GO" id="GO:0006355">
    <property type="term" value="P:regulation of DNA-templated transcription"/>
    <property type="evidence" value="ECO:0007669"/>
    <property type="project" value="InterPro"/>
</dbReference>
<dbReference type="InterPro" id="IPR010985">
    <property type="entry name" value="Ribbon_hlx_hlx"/>
</dbReference>
<protein>
    <recommendedName>
        <fullName evidence="1">Ribbon-helix-helix protein CopG domain-containing protein</fullName>
    </recommendedName>
</protein>
<reference evidence="2" key="1">
    <citation type="journal article" date="2021" name="Proc. Natl. Acad. Sci. U.S.A.">
        <title>A Catalog of Tens of Thousands of Viruses from Human Metagenomes Reveals Hidden Associations with Chronic Diseases.</title>
        <authorList>
            <person name="Tisza M.J."/>
            <person name="Buck C.B."/>
        </authorList>
    </citation>
    <scope>NUCLEOTIDE SEQUENCE</scope>
    <source>
        <strain evidence="2">CtCop38</strain>
    </source>
</reference>
<evidence type="ECO:0000313" key="2">
    <source>
        <dbReference type="EMBL" id="DAD87361.1"/>
    </source>
</evidence>
<evidence type="ECO:0000259" key="1">
    <source>
        <dbReference type="Pfam" id="PF01402"/>
    </source>
</evidence>
<proteinExistence type="predicted"/>
<sequence>MAAKMGRPTDSPKNTMVRVRVDDETIKILDECVENLNLNRSEVIRIGIKKVYADIKK</sequence>
<name>A0A8S5MYF7_9CAUD</name>
<dbReference type="SUPFAM" id="SSF47598">
    <property type="entry name" value="Ribbon-helix-helix"/>
    <property type="match status" value="1"/>
</dbReference>